<dbReference type="GO" id="GO:0043235">
    <property type="term" value="C:receptor complex"/>
    <property type="evidence" value="ECO:0007669"/>
    <property type="project" value="TreeGrafter"/>
</dbReference>
<keyword evidence="10" id="KW-0808">Transferase</keyword>
<evidence type="ECO:0000256" key="2">
    <source>
        <dbReference type="ARBA" id="ARBA00022692"/>
    </source>
</evidence>
<evidence type="ECO:0000259" key="9">
    <source>
        <dbReference type="PROSITE" id="PS50011"/>
    </source>
</evidence>
<dbReference type="OrthoDB" id="65481at2759"/>
<keyword evidence="5" id="KW-0547">Nucleotide-binding</keyword>
<dbReference type="PANTHER" id="PTHR24416:SF525">
    <property type="entry name" value="INSULIN-LIKE RECEPTOR"/>
    <property type="match status" value="1"/>
</dbReference>
<evidence type="ECO:0000313" key="11">
    <source>
        <dbReference type="Proteomes" id="UP000036403"/>
    </source>
</evidence>
<dbReference type="InterPro" id="IPR000719">
    <property type="entry name" value="Prot_kinase_dom"/>
</dbReference>
<name>A0A0J7NE06_LASNI</name>
<dbReference type="PRINTS" id="PR00109">
    <property type="entry name" value="TYRKINASE"/>
</dbReference>
<dbReference type="GO" id="GO:0005524">
    <property type="term" value="F:ATP binding"/>
    <property type="evidence" value="ECO:0007669"/>
    <property type="project" value="UniProtKB-KW"/>
</dbReference>
<dbReference type="EMBL" id="LBMM01006257">
    <property type="protein sequence ID" value="KMQ90760.1"/>
    <property type="molecule type" value="Genomic_DNA"/>
</dbReference>
<dbReference type="Proteomes" id="UP000036403">
    <property type="component" value="Unassembled WGS sequence"/>
</dbReference>
<accession>A0A0J7NE06</accession>
<keyword evidence="6" id="KW-0067">ATP-binding</keyword>
<dbReference type="PROSITE" id="PS50011">
    <property type="entry name" value="PROTEIN_KINASE_DOM"/>
    <property type="match status" value="1"/>
</dbReference>
<protein>
    <submittedName>
        <fullName evidence="10">Proto-oncogene tyrosine-protein kinase ros</fullName>
    </submittedName>
</protein>
<dbReference type="GO" id="GO:0005886">
    <property type="term" value="C:plasma membrane"/>
    <property type="evidence" value="ECO:0007669"/>
    <property type="project" value="TreeGrafter"/>
</dbReference>
<comment type="subcellular location">
    <subcellularLocation>
        <location evidence="1">Membrane</location>
        <topology evidence="1">Single-pass type I membrane protein</topology>
    </subcellularLocation>
</comment>
<keyword evidence="4" id="KW-0677">Repeat</keyword>
<keyword evidence="8" id="KW-0472">Membrane</keyword>
<dbReference type="Gene3D" id="1.10.510.10">
    <property type="entry name" value="Transferase(Phosphotransferase) domain 1"/>
    <property type="match status" value="1"/>
</dbReference>
<dbReference type="PANTHER" id="PTHR24416">
    <property type="entry name" value="TYROSINE-PROTEIN KINASE RECEPTOR"/>
    <property type="match status" value="1"/>
</dbReference>
<dbReference type="Pfam" id="PF07714">
    <property type="entry name" value="PK_Tyr_Ser-Thr"/>
    <property type="match status" value="1"/>
</dbReference>
<gene>
    <name evidence="10" type="ORF">RF55_9448</name>
</gene>
<dbReference type="STRING" id="67767.A0A0J7NE06"/>
<dbReference type="GO" id="GO:0007169">
    <property type="term" value="P:cell surface receptor protein tyrosine kinase signaling pathway"/>
    <property type="evidence" value="ECO:0007669"/>
    <property type="project" value="TreeGrafter"/>
</dbReference>
<proteinExistence type="predicted"/>
<evidence type="ECO:0000256" key="5">
    <source>
        <dbReference type="ARBA" id="ARBA00022741"/>
    </source>
</evidence>
<feature type="domain" description="Protein kinase" evidence="9">
    <location>
        <begin position="1"/>
        <end position="89"/>
    </location>
</feature>
<evidence type="ECO:0000313" key="10">
    <source>
        <dbReference type="EMBL" id="KMQ90760.1"/>
    </source>
</evidence>
<dbReference type="InterPro" id="IPR011009">
    <property type="entry name" value="Kinase-like_dom_sf"/>
</dbReference>
<evidence type="ECO:0000256" key="6">
    <source>
        <dbReference type="ARBA" id="ARBA00022840"/>
    </source>
</evidence>
<keyword evidence="11" id="KW-1185">Reference proteome</keyword>
<dbReference type="SUPFAM" id="SSF56112">
    <property type="entry name" value="Protein kinase-like (PK-like)"/>
    <property type="match status" value="1"/>
</dbReference>
<dbReference type="AlphaFoldDB" id="A0A0J7NE06"/>
<evidence type="ECO:0000256" key="8">
    <source>
        <dbReference type="ARBA" id="ARBA00023136"/>
    </source>
</evidence>
<evidence type="ECO:0000256" key="3">
    <source>
        <dbReference type="ARBA" id="ARBA00022729"/>
    </source>
</evidence>
<keyword evidence="10" id="KW-0418">Kinase</keyword>
<dbReference type="SMART" id="SM00219">
    <property type="entry name" value="TyrKc"/>
    <property type="match status" value="1"/>
</dbReference>
<reference evidence="10 11" key="1">
    <citation type="submission" date="2015-04" db="EMBL/GenBank/DDBJ databases">
        <title>Lasius niger genome sequencing.</title>
        <authorList>
            <person name="Konorov E.A."/>
            <person name="Nikitin M.A."/>
            <person name="Kirill M.V."/>
            <person name="Chang P."/>
        </authorList>
    </citation>
    <scope>NUCLEOTIDE SEQUENCE [LARGE SCALE GENOMIC DNA]</scope>
    <source>
        <tissue evidence="10">Whole</tissue>
    </source>
</reference>
<sequence>MAPESLMKGIFTSQSDVWEFGVVMWEITSLGQQPYAAIHNRHVKDHVCAGNKLVKPLNCPQILYELILSCWNAVKKRPKFKLYLKHIEILKVDIGDAILISEISDISGHVQLQPSEISGYLQIADRSTANRTSERLTANGASNDVIEPLI</sequence>
<dbReference type="GO" id="GO:0004714">
    <property type="term" value="F:transmembrane receptor protein tyrosine kinase activity"/>
    <property type="evidence" value="ECO:0007669"/>
    <property type="project" value="TreeGrafter"/>
</dbReference>
<dbReference type="PaxDb" id="67767-A0A0J7NE06"/>
<evidence type="ECO:0000256" key="1">
    <source>
        <dbReference type="ARBA" id="ARBA00004479"/>
    </source>
</evidence>
<keyword evidence="2" id="KW-0812">Transmembrane</keyword>
<evidence type="ECO:0000256" key="7">
    <source>
        <dbReference type="ARBA" id="ARBA00022989"/>
    </source>
</evidence>
<keyword evidence="3" id="KW-0732">Signal</keyword>
<comment type="caution">
    <text evidence="10">The sequence shown here is derived from an EMBL/GenBank/DDBJ whole genome shotgun (WGS) entry which is preliminary data.</text>
</comment>
<dbReference type="InterPro" id="IPR020635">
    <property type="entry name" value="Tyr_kinase_cat_dom"/>
</dbReference>
<dbReference type="InterPro" id="IPR050122">
    <property type="entry name" value="RTK"/>
</dbReference>
<evidence type="ECO:0000256" key="4">
    <source>
        <dbReference type="ARBA" id="ARBA00022737"/>
    </source>
</evidence>
<keyword evidence="7" id="KW-1133">Transmembrane helix</keyword>
<dbReference type="InterPro" id="IPR001245">
    <property type="entry name" value="Ser-Thr/Tyr_kinase_cat_dom"/>
</dbReference>
<organism evidence="10 11">
    <name type="scientific">Lasius niger</name>
    <name type="common">Black garden ant</name>
    <dbReference type="NCBI Taxonomy" id="67767"/>
    <lineage>
        <taxon>Eukaryota</taxon>
        <taxon>Metazoa</taxon>
        <taxon>Ecdysozoa</taxon>
        <taxon>Arthropoda</taxon>
        <taxon>Hexapoda</taxon>
        <taxon>Insecta</taxon>
        <taxon>Pterygota</taxon>
        <taxon>Neoptera</taxon>
        <taxon>Endopterygota</taxon>
        <taxon>Hymenoptera</taxon>
        <taxon>Apocrita</taxon>
        <taxon>Aculeata</taxon>
        <taxon>Formicoidea</taxon>
        <taxon>Formicidae</taxon>
        <taxon>Formicinae</taxon>
        <taxon>Lasius</taxon>
        <taxon>Lasius</taxon>
    </lineage>
</organism>